<evidence type="ECO:0000313" key="2">
    <source>
        <dbReference type="Proteomes" id="UP000296455"/>
    </source>
</evidence>
<name>A0A4D5ZDE1_9CAUD</name>
<dbReference type="Proteomes" id="UP000296455">
    <property type="component" value="Segment"/>
</dbReference>
<sequence length="240" mass="26497">MVLNAYGLVDASPIQVSETLRALNLSHTFVGGFGRTTHTTIDGLSAEQPVWPIIIDRVRNIHKVSVPYDRLVYFVCDARAQLSLCNVDQSLWPEKREGDLDTAVMNALRALNPEPGIAWSLTMQEPTLDDYVGQAAQPSFLNLMQGVTCKINPYSLRKEAQRMAVAYLASGISRPALRRAYRGNSKLVDLMTILDSPDALNLRNAVVAARTSTPDRVAPEFGVHSFEISYIMRSFATNGT</sequence>
<evidence type="ECO:0000313" key="1">
    <source>
        <dbReference type="EMBL" id="QBX06710.1"/>
    </source>
</evidence>
<accession>A0A4D5ZDE1</accession>
<gene>
    <name evidence="1" type="ORF">BcepSaruman_297</name>
</gene>
<dbReference type="EMBL" id="MK552140">
    <property type="protein sequence ID" value="QBX06710.1"/>
    <property type="molecule type" value="Genomic_DNA"/>
</dbReference>
<reference evidence="1 2" key="1">
    <citation type="submission" date="2019-02" db="EMBL/GenBank/DDBJ databases">
        <title>Complete genome sequence of Burkholderia cenocepacia phage BcepSaruman.</title>
        <authorList>
            <person name="Park K."/>
            <person name="Liu M."/>
            <person name="Gill J."/>
        </authorList>
    </citation>
    <scope>NUCLEOTIDE SEQUENCE [LARGE SCALE GENOMIC DNA]</scope>
</reference>
<organism evidence="1 2">
    <name type="scientific">Burkholderia phage BcepSaruman</name>
    <dbReference type="NCBI Taxonomy" id="2530032"/>
    <lineage>
        <taxon>Viruses</taxon>
        <taxon>Duplodnaviria</taxon>
        <taxon>Heunggongvirae</taxon>
        <taxon>Uroviricota</taxon>
        <taxon>Caudoviricetes</taxon>
        <taxon>Sarumanvirus</taxon>
        <taxon>Sarumanvirus bcepsaruman</taxon>
    </lineage>
</organism>
<proteinExistence type="predicted"/>
<protein>
    <submittedName>
        <fullName evidence="1">Uncharacterized protein</fullName>
    </submittedName>
</protein>
<keyword evidence="2" id="KW-1185">Reference proteome</keyword>